<organism evidence="2 3">
    <name type="scientific">Lysobacter silvisoli</name>
    <dbReference type="NCBI Taxonomy" id="2293254"/>
    <lineage>
        <taxon>Bacteria</taxon>
        <taxon>Pseudomonadati</taxon>
        <taxon>Pseudomonadota</taxon>
        <taxon>Gammaproteobacteria</taxon>
        <taxon>Lysobacterales</taxon>
        <taxon>Lysobacteraceae</taxon>
        <taxon>Lysobacter</taxon>
    </lineage>
</organism>
<evidence type="ECO:0000313" key="3">
    <source>
        <dbReference type="Proteomes" id="UP000264492"/>
    </source>
</evidence>
<evidence type="ECO:0000256" key="1">
    <source>
        <dbReference type="SAM" id="SignalP"/>
    </source>
</evidence>
<dbReference type="OrthoDB" id="86940at2"/>
<reference evidence="2 3" key="1">
    <citation type="submission" date="2018-08" db="EMBL/GenBank/DDBJ databases">
        <title>Lysobacter sp. zong2l5, whole genome shotgun sequence.</title>
        <authorList>
            <person name="Zhang X."/>
            <person name="Feng G."/>
            <person name="Zhu H."/>
        </authorList>
    </citation>
    <scope>NUCLEOTIDE SEQUENCE [LARGE SCALE GENOMIC DNA]</scope>
    <source>
        <strain evidence="3">zong2l5</strain>
    </source>
</reference>
<protein>
    <recommendedName>
        <fullName evidence="4">VCBS repeat-containing protein</fullName>
    </recommendedName>
</protein>
<evidence type="ECO:0000313" key="2">
    <source>
        <dbReference type="EMBL" id="RDZ26923.1"/>
    </source>
</evidence>
<keyword evidence="1" id="KW-0732">Signal</keyword>
<feature type="signal peptide" evidence="1">
    <location>
        <begin position="1"/>
        <end position="32"/>
    </location>
</feature>
<name>A0A371JZ18_9GAMM</name>
<comment type="caution">
    <text evidence="2">The sequence shown here is derived from an EMBL/GenBank/DDBJ whole genome shotgun (WGS) entry which is preliminary data.</text>
</comment>
<gene>
    <name evidence="2" type="ORF">DX914_11650</name>
</gene>
<dbReference type="AlphaFoldDB" id="A0A371JZ18"/>
<accession>A0A371JZ18</accession>
<sequence length="214" mass="22870">MTHRSSLHSRKPTRYFGCAAIAGALWLSVACASQSAASDRTSARKDVDSDDLAAFVPSGTSLRTSARGDLDGDGDQDALLVLNPVAGGDAAFAPRTLLLLRRDAGGALRLAVSSPKAVLCRSCGGMSGDPLQGIDVKKGEFTLRFEGGSRELWSSEYRFAYRSQDDDWHLTEAVSRGFDRSDGKSAERKQGPIEFGDVALGEFDPKRFPADALP</sequence>
<dbReference type="Proteomes" id="UP000264492">
    <property type="component" value="Unassembled WGS sequence"/>
</dbReference>
<dbReference type="EMBL" id="QTSU01000002">
    <property type="protein sequence ID" value="RDZ26923.1"/>
    <property type="molecule type" value="Genomic_DNA"/>
</dbReference>
<keyword evidence="3" id="KW-1185">Reference proteome</keyword>
<proteinExistence type="predicted"/>
<dbReference type="RefSeq" id="WP_115859301.1">
    <property type="nucleotide sequence ID" value="NZ_QTSU01000002.1"/>
</dbReference>
<dbReference type="PROSITE" id="PS51257">
    <property type="entry name" value="PROKAR_LIPOPROTEIN"/>
    <property type="match status" value="1"/>
</dbReference>
<evidence type="ECO:0008006" key="4">
    <source>
        <dbReference type="Google" id="ProtNLM"/>
    </source>
</evidence>
<feature type="chain" id="PRO_5016571335" description="VCBS repeat-containing protein" evidence="1">
    <location>
        <begin position="33"/>
        <end position="214"/>
    </location>
</feature>